<name>A0A1F5WNS6_9BACT</name>
<dbReference type="SUPFAM" id="SSF53448">
    <property type="entry name" value="Nucleotide-diphospho-sugar transferases"/>
    <property type="match status" value="1"/>
</dbReference>
<proteinExistence type="predicted"/>
<protein>
    <recommendedName>
        <fullName evidence="3">Glycosyltransferase 2-like domain-containing protein</fullName>
    </recommendedName>
</protein>
<dbReference type="InterPro" id="IPR029044">
    <property type="entry name" value="Nucleotide-diphossugar_trans"/>
</dbReference>
<dbReference type="AlphaFoldDB" id="A0A1F5WNS6"/>
<evidence type="ECO:0000313" key="1">
    <source>
        <dbReference type="EMBL" id="OGF77247.1"/>
    </source>
</evidence>
<dbReference type="EMBL" id="MFHT01000026">
    <property type="protein sequence ID" value="OGF77247.1"/>
    <property type="molecule type" value="Genomic_DNA"/>
</dbReference>
<organism evidence="1 2">
    <name type="scientific">Candidatus Giovannonibacteria bacterium RIFCSPHIGHO2_12_FULL_43_15</name>
    <dbReference type="NCBI Taxonomy" id="1798341"/>
    <lineage>
        <taxon>Bacteria</taxon>
        <taxon>Candidatus Giovannoniibacteriota</taxon>
    </lineage>
</organism>
<accession>A0A1F5WNS6</accession>
<gene>
    <name evidence="1" type="ORF">A3F23_01195</name>
</gene>
<evidence type="ECO:0008006" key="3">
    <source>
        <dbReference type="Google" id="ProtNLM"/>
    </source>
</evidence>
<reference evidence="1 2" key="1">
    <citation type="journal article" date="2016" name="Nat. Commun.">
        <title>Thousands of microbial genomes shed light on interconnected biogeochemical processes in an aquifer system.</title>
        <authorList>
            <person name="Anantharaman K."/>
            <person name="Brown C.T."/>
            <person name="Hug L.A."/>
            <person name="Sharon I."/>
            <person name="Castelle C.J."/>
            <person name="Probst A.J."/>
            <person name="Thomas B.C."/>
            <person name="Singh A."/>
            <person name="Wilkins M.J."/>
            <person name="Karaoz U."/>
            <person name="Brodie E.L."/>
            <person name="Williams K.H."/>
            <person name="Hubbard S.S."/>
            <person name="Banfield J.F."/>
        </authorList>
    </citation>
    <scope>NUCLEOTIDE SEQUENCE [LARGE SCALE GENOMIC DNA]</scope>
</reference>
<dbReference type="Gene3D" id="3.90.550.10">
    <property type="entry name" value="Spore Coat Polysaccharide Biosynthesis Protein SpsA, Chain A"/>
    <property type="match status" value="1"/>
</dbReference>
<evidence type="ECO:0000313" key="2">
    <source>
        <dbReference type="Proteomes" id="UP000177723"/>
    </source>
</evidence>
<comment type="caution">
    <text evidence="1">The sequence shown here is derived from an EMBL/GenBank/DDBJ whole genome shotgun (WGS) entry which is preliminary data.</text>
</comment>
<dbReference type="Proteomes" id="UP000177723">
    <property type="component" value="Unassembled WGS sequence"/>
</dbReference>
<sequence>MNELTICTVSYGHKKLIEANIDLFKKYNSEVDVSWIIVENASQNMDRFEIGKFSNVDVLSGLERHESRIASGSYHHASGLNIAVKEAKTRFVLVLDPDFFIINKNWAADVINHMKENDLVFFGVPYNPKRYLKYRYFPCIHCLFIDTEKISKNEINFAPQYAKELHGQKNKKKTKTGFFSLLKSHARIILKRSQVIGSSRDTGYALYEKYGKSNSAKSECVAPVFKLKASKIKPTYLASMPNLLLEKILPDRLCYIPKNPGYYTQNGFKELDYPDFYGNDWDEFIWKGKPFGFHVQGAKKDGTIRSNDEVIPTLKKLTTEFEKI</sequence>